<organism evidence="2 3">
    <name type="scientific">Pseudoxanthomonas taiwanensis J19</name>
    <dbReference type="NCBI Taxonomy" id="935569"/>
    <lineage>
        <taxon>Bacteria</taxon>
        <taxon>Pseudomonadati</taxon>
        <taxon>Pseudomonadota</taxon>
        <taxon>Gammaproteobacteria</taxon>
        <taxon>Lysobacterales</taxon>
        <taxon>Lysobacteraceae</taxon>
        <taxon>Pseudoxanthomonas</taxon>
    </lineage>
</organism>
<proteinExistence type="predicted"/>
<accession>A0A562D8G1</accession>
<comment type="caution">
    <text evidence="2">The sequence shown here is derived from an EMBL/GenBank/DDBJ whole genome shotgun (WGS) entry which is preliminary data.</text>
</comment>
<evidence type="ECO:0000313" key="2">
    <source>
        <dbReference type="EMBL" id="TWH06059.1"/>
    </source>
</evidence>
<gene>
    <name evidence="2" type="ORF">L613_004800000040</name>
</gene>
<keyword evidence="3" id="KW-1185">Reference proteome</keyword>
<feature type="region of interest" description="Disordered" evidence="1">
    <location>
        <begin position="280"/>
        <end position="304"/>
    </location>
</feature>
<evidence type="ECO:0000313" key="3">
    <source>
        <dbReference type="Proteomes" id="UP000321583"/>
    </source>
</evidence>
<dbReference type="Proteomes" id="UP000321583">
    <property type="component" value="Unassembled WGS sequence"/>
</dbReference>
<feature type="compositionally biased region" description="Low complexity" evidence="1">
    <location>
        <begin position="283"/>
        <end position="304"/>
    </location>
</feature>
<feature type="compositionally biased region" description="Low complexity" evidence="1">
    <location>
        <begin position="227"/>
        <end position="238"/>
    </location>
</feature>
<feature type="region of interest" description="Disordered" evidence="1">
    <location>
        <begin position="181"/>
        <end position="214"/>
    </location>
</feature>
<sequence length="304" mass="31406">MQAVVDQLAHHLRAAAVEQHGVDAGRAGLGRGLQLGAHAAGAHGAAAAAGHGQHFRGQLGHLGHQPGLRVAARIGVVQAVDVGGDEQHVGIDQGRDDRRQVVVVAQLELVHRDGVVLVDHRQRAQRQQLLEGGAGVEVAAAVAQVVVGQQHLRHRALEEALPQLDQACLAQRGQRLALGDGGAGLGRARQDGAAGGDRAGGHDHHLAPGQHRGGHELCQAQGEARRQPAAIGGQQAAADLQHGTAPGRQRLQVQGQGRVAHARPLPRAARVHSRASRLELPVSASGSAAATAWASPRLASPRST</sequence>
<reference evidence="2 3" key="1">
    <citation type="submission" date="2019-07" db="EMBL/GenBank/DDBJ databases">
        <title>Genome sequencing of lignin-degrading bacterial isolates.</title>
        <authorList>
            <person name="Gladden J."/>
        </authorList>
    </citation>
    <scope>NUCLEOTIDE SEQUENCE [LARGE SCALE GENOMIC DNA]</scope>
    <source>
        <strain evidence="2 3">J19</strain>
    </source>
</reference>
<dbReference type="AlphaFoldDB" id="A0A562D8G1"/>
<dbReference type="EMBL" id="VLJS01000078">
    <property type="protein sequence ID" value="TWH06059.1"/>
    <property type="molecule type" value="Genomic_DNA"/>
</dbReference>
<feature type="region of interest" description="Disordered" evidence="1">
    <location>
        <begin position="219"/>
        <end position="238"/>
    </location>
</feature>
<protein>
    <submittedName>
        <fullName evidence="2">Uncharacterized protein</fullName>
    </submittedName>
</protein>
<evidence type="ECO:0000256" key="1">
    <source>
        <dbReference type="SAM" id="MobiDB-lite"/>
    </source>
</evidence>
<name>A0A562D8G1_9GAMM</name>